<dbReference type="InterPro" id="IPR011989">
    <property type="entry name" value="ARM-like"/>
</dbReference>
<dbReference type="Proteomes" id="UP001476798">
    <property type="component" value="Unassembled WGS sequence"/>
</dbReference>
<protein>
    <recommendedName>
        <fullName evidence="1">non-specific serine/threonine protein kinase</fullName>
        <ecNumber evidence="1">2.7.11.1</ecNumber>
    </recommendedName>
</protein>
<dbReference type="EMBL" id="JAHRIO010005098">
    <property type="protein sequence ID" value="MEQ2160185.1"/>
    <property type="molecule type" value="Genomic_DNA"/>
</dbReference>
<keyword evidence="2" id="KW-0677">Repeat</keyword>
<dbReference type="EC" id="2.7.11.1" evidence="1"/>
<dbReference type="InterPro" id="IPR000357">
    <property type="entry name" value="HEAT"/>
</dbReference>
<keyword evidence="6" id="KW-1185">Reference proteome</keyword>
<evidence type="ECO:0000256" key="2">
    <source>
        <dbReference type="ARBA" id="ARBA00022737"/>
    </source>
</evidence>
<accession>A0ABV0MM57</accession>
<feature type="domain" description="Serine/threonine-protein kinase ATR-like M-HEAT region" evidence="4">
    <location>
        <begin position="98"/>
        <end position="155"/>
    </location>
</feature>
<reference evidence="5 6" key="1">
    <citation type="submission" date="2021-06" db="EMBL/GenBank/DDBJ databases">
        <authorList>
            <person name="Palmer J.M."/>
        </authorList>
    </citation>
    <scope>NUCLEOTIDE SEQUENCE [LARGE SCALE GENOMIC DNA]</scope>
    <source>
        <strain evidence="5 6">GA_2019</strain>
        <tissue evidence="5">Muscle</tissue>
    </source>
</reference>
<evidence type="ECO:0000256" key="3">
    <source>
        <dbReference type="ARBA" id="ARBA00022777"/>
    </source>
</evidence>
<evidence type="ECO:0000256" key="1">
    <source>
        <dbReference type="ARBA" id="ARBA00012513"/>
    </source>
</evidence>
<keyword evidence="3" id="KW-0418">Kinase</keyword>
<feature type="non-terminal residue" evidence="5">
    <location>
        <position position="1"/>
    </location>
</feature>
<dbReference type="Pfam" id="PF02985">
    <property type="entry name" value="HEAT"/>
    <property type="match status" value="1"/>
</dbReference>
<evidence type="ECO:0000313" key="6">
    <source>
        <dbReference type="Proteomes" id="UP001476798"/>
    </source>
</evidence>
<evidence type="ECO:0000313" key="5">
    <source>
        <dbReference type="EMBL" id="MEQ2160185.1"/>
    </source>
</evidence>
<dbReference type="SUPFAM" id="SSF48371">
    <property type="entry name" value="ARM repeat"/>
    <property type="match status" value="1"/>
</dbReference>
<dbReference type="InterPro" id="IPR016024">
    <property type="entry name" value="ARM-type_fold"/>
</dbReference>
<dbReference type="InterPro" id="IPR056802">
    <property type="entry name" value="ATR-like_M-HEAT"/>
</dbReference>
<proteinExistence type="predicted"/>
<evidence type="ECO:0000259" key="4">
    <source>
        <dbReference type="Pfam" id="PF25030"/>
    </source>
</evidence>
<comment type="caution">
    <text evidence="5">The sequence shown here is derived from an EMBL/GenBank/DDBJ whole genome shotgun (WGS) entry which is preliminary data.</text>
</comment>
<gene>
    <name evidence="5" type="ORF">GOODEAATRI_031012</name>
</gene>
<dbReference type="Pfam" id="PF25030">
    <property type="entry name" value="M-HEAT_ATR"/>
    <property type="match status" value="1"/>
</dbReference>
<keyword evidence="3" id="KW-0808">Transferase</keyword>
<dbReference type="Gene3D" id="1.25.10.10">
    <property type="entry name" value="Leucine-rich Repeat Variant"/>
    <property type="match status" value="1"/>
</dbReference>
<sequence length="162" mass="18023">LSMRAVQHENVDVRIHALTSLRDMMHSKQEWLLRQVCASEAVEPVISSLVSVLLKGCQDSSPEARLLCGECLGELGAVDPGRLDLSHAHTHGDRNTFVASSKSGDYQRVVAFLKGIPQDVLAKASLQSKAYTRALMHFEAYILENKENIQDHLSFLQVRLTQ</sequence>
<organism evidence="5 6">
    <name type="scientific">Goodea atripinnis</name>
    <dbReference type="NCBI Taxonomy" id="208336"/>
    <lineage>
        <taxon>Eukaryota</taxon>
        <taxon>Metazoa</taxon>
        <taxon>Chordata</taxon>
        <taxon>Craniata</taxon>
        <taxon>Vertebrata</taxon>
        <taxon>Euteleostomi</taxon>
        <taxon>Actinopterygii</taxon>
        <taxon>Neopterygii</taxon>
        <taxon>Teleostei</taxon>
        <taxon>Neoteleostei</taxon>
        <taxon>Acanthomorphata</taxon>
        <taxon>Ovalentaria</taxon>
        <taxon>Atherinomorphae</taxon>
        <taxon>Cyprinodontiformes</taxon>
        <taxon>Goodeidae</taxon>
        <taxon>Goodea</taxon>
    </lineage>
</organism>
<name>A0ABV0MM57_9TELE</name>